<dbReference type="RefSeq" id="XP_044542040.1">
    <property type="nucleotide sequence ID" value="XM_044688908.1"/>
</dbReference>
<keyword evidence="2 5" id="KW-0812">Transmembrane</keyword>
<reference evidence="6 7" key="1">
    <citation type="journal article" date="2018" name="BMC Genomics">
        <title>The genome of Naegleria lovaniensis, the basis for a comparative approach to unravel pathogenicity factors of the human pathogenic amoeba N. fowleri.</title>
        <authorList>
            <person name="Liechti N."/>
            <person name="Schurch N."/>
            <person name="Bruggmann R."/>
            <person name="Wittwer M."/>
        </authorList>
    </citation>
    <scope>NUCLEOTIDE SEQUENCE [LARGE SCALE GENOMIC DNA]</scope>
    <source>
        <strain evidence="6 7">ATCC 30569</strain>
    </source>
</reference>
<comment type="subcellular location">
    <subcellularLocation>
        <location evidence="1">Membrane</location>
        <topology evidence="1">Multi-pass membrane protein</topology>
    </subcellularLocation>
</comment>
<feature type="transmembrane region" description="Helical" evidence="5">
    <location>
        <begin position="22"/>
        <end position="44"/>
    </location>
</feature>
<feature type="transmembrane region" description="Helical" evidence="5">
    <location>
        <begin position="51"/>
        <end position="78"/>
    </location>
</feature>
<evidence type="ECO:0000313" key="7">
    <source>
        <dbReference type="Proteomes" id="UP000816034"/>
    </source>
</evidence>
<evidence type="ECO:0000313" key="6">
    <source>
        <dbReference type="EMBL" id="KAG2372865.1"/>
    </source>
</evidence>
<comment type="caution">
    <text evidence="6">The sequence shown here is derived from an EMBL/GenBank/DDBJ whole genome shotgun (WGS) entry which is preliminary data.</text>
</comment>
<dbReference type="Proteomes" id="UP000816034">
    <property type="component" value="Unassembled WGS sequence"/>
</dbReference>
<evidence type="ECO:0000256" key="5">
    <source>
        <dbReference type="SAM" id="Phobius"/>
    </source>
</evidence>
<dbReference type="EMBL" id="PYSW02000065">
    <property type="protein sequence ID" value="KAG2372865.1"/>
    <property type="molecule type" value="Genomic_DNA"/>
</dbReference>
<keyword evidence="4 5" id="KW-0472">Membrane</keyword>
<organism evidence="6 7">
    <name type="scientific">Naegleria lovaniensis</name>
    <name type="common">Amoeba</name>
    <dbReference type="NCBI Taxonomy" id="51637"/>
    <lineage>
        <taxon>Eukaryota</taxon>
        <taxon>Discoba</taxon>
        <taxon>Heterolobosea</taxon>
        <taxon>Tetramitia</taxon>
        <taxon>Eutetramitia</taxon>
        <taxon>Vahlkampfiidae</taxon>
        <taxon>Naegleria</taxon>
    </lineage>
</organism>
<evidence type="ECO:0000256" key="4">
    <source>
        <dbReference type="ARBA" id="ARBA00023136"/>
    </source>
</evidence>
<dbReference type="PANTHER" id="PTHR21676">
    <property type="entry name" value="PROTEIN STUM"/>
    <property type="match status" value="1"/>
</dbReference>
<evidence type="ECO:0000256" key="3">
    <source>
        <dbReference type="ARBA" id="ARBA00022989"/>
    </source>
</evidence>
<name>A0AA88GC91_NAELO</name>
<keyword evidence="3 5" id="KW-1133">Transmembrane helix</keyword>
<keyword evidence="7" id="KW-1185">Reference proteome</keyword>
<evidence type="ECO:0000256" key="2">
    <source>
        <dbReference type="ARBA" id="ARBA00022692"/>
    </source>
</evidence>
<dbReference type="GO" id="GO:0016020">
    <property type="term" value="C:membrane"/>
    <property type="evidence" value="ECO:0007669"/>
    <property type="project" value="UniProtKB-SubCell"/>
</dbReference>
<dbReference type="Pfam" id="PF15795">
    <property type="entry name" value="Spec3"/>
    <property type="match status" value="1"/>
</dbReference>
<dbReference type="InterPro" id="IPR026673">
    <property type="entry name" value="SPEC3/Stum"/>
</dbReference>
<dbReference type="GeneID" id="68105525"/>
<gene>
    <name evidence="6" type="ORF">C9374_013072</name>
</gene>
<dbReference type="PANTHER" id="PTHR21676:SF6">
    <property type="entry name" value="PROTEIN STUM"/>
    <property type="match status" value="1"/>
</dbReference>
<proteinExistence type="predicted"/>
<accession>A0AA88GC91</accession>
<sequence>MSATSSILKAILKYIPKLDGNWHITILILNIIFPGIGTLVAACVSKKKKKYSIIFGLLQFFTSFLLVGWIWSVVWGIFMFKRNTGAAKLTPDI</sequence>
<dbReference type="AlphaFoldDB" id="A0AA88GC91"/>
<protein>
    <submittedName>
        <fullName evidence="6">Uncharacterized protein</fullName>
    </submittedName>
</protein>
<evidence type="ECO:0000256" key="1">
    <source>
        <dbReference type="ARBA" id="ARBA00004141"/>
    </source>
</evidence>